<evidence type="ECO:0000313" key="1">
    <source>
        <dbReference type="EMBL" id="GBB85639.1"/>
    </source>
</evidence>
<name>A0A2Z6QIJ3_9GLOM</name>
<dbReference type="EMBL" id="BEXD01000239">
    <property type="protein sequence ID" value="GBB85639.1"/>
    <property type="molecule type" value="Genomic_DNA"/>
</dbReference>
<evidence type="ECO:0000313" key="2">
    <source>
        <dbReference type="Proteomes" id="UP000247702"/>
    </source>
</evidence>
<dbReference type="AlphaFoldDB" id="A0A2Z6QIJ3"/>
<reference evidence="1 2" key="1">
    <citation type="submission" date="2017-11" db="EMBL/GenBank/DDBJ databases">
        <title>The genome of Rhizophagus clarus HR1 reveals common genetic basis of auxotrophy among arbuscular mycorrhizal fungi.</title>
        <authorList>
            <person name="Kobayashi Y."/>
        </authorList>
    </citation>
    <scope>NUCLEOTIDE SEQUENCE [LARGE SCALE GENOMIC DNA]</scope>
    <source>
        <strain evidence="1 2">HR1</strain>
    </source>
</reference>
<accession>A0A2Z6QIJ3</accession>
<gene>
    <name evidence="1" type="ORF">RclHR1_12120003</name>
</gene>
<keyword evidence="2" id="KW-1185">Reference proteome</keyword>
<organism evidence="1 2">
    <name type="scientific">Rhizophagus clarus</name>
    <dbReference type="NCBI Taxonomy" id="94130"/>
    <lineage>
        <taxon>Eukaryota</taxon>
        <taxon>Fungi</taxon>
        <taxon>Fungi incertae sedis</taxon>
        <taxon>Mucoromycota</taxon>
        <taxon>Glomeromycotina</taxon>
        <taxon>Glomeromycetes</taxon>
        <taxon>Glomerales</taxon>
        <taxon>Glomeraceae</taxon>
        <taxon>Rhizophagus</taxon>
    </lineage>
</organism>
<proteinExistence type="predicted"/>
<comment type="caution">
    <text evidence="1">The sequence shown here is derived from an EMBL/GenBank/DDBJ whole genome shotgun (WGS) entry which is preliminary data.</text>
</comment>
<dbReference type="Proteomes" id="UP000247702">
    <property type="component" value="Unassembled WGS sequence"/>
</dbReference>
<protein>
    <submittedName>
        <fullName evidence="1">Uncharacterized protein</fullName>
    </submittedName>
</protein>
<sequence>MPVSTYPDLIFIRITDIESVIIMEDTQILTSCCLLADLEIIATTILFDYDLSQSELLKLSPRDTIYSLGAIRTFISDFADPYIMYLEYDKSSDLTDLVSFN</sequence>